<keyword evidence="4" id="KW-1185">Reference proteome</keyword>
<evidence type="ECO:0000256" key="1">
    <source>
        <dbReference type="SAM" id="MobiDB-lite"/>
    </source>
</evidence>
<dbReference type="AlphaFoldDB" id="A0A5J5FQ64"/>
<dbReference type="EMBL" id="VYKJ01000028">
    <property type="protein sequence ID" value="KAA8994650.1"/>
    <property type="molecule type" value="Genomic_DNA"/>
</dbReference>
<dbReference type="EMBL" id="VYKJ01000033">
    <property type="protein sequence ID" value="KAA8993872.1"/>
    <property type="molecule type" value="Genomic_DNA"/>
</dbReference>
<evidence type="ECO:0000313" key="2">
    <source>
        <dbReference type="EMBL" id="KAA8993872.1"/>
    </source>
</evidence>
<proteinExistence type="predicted"/>
<gene>
    <name evidence="3" type="ORF">FJU30_26165</name>
    <name evidence="2" type="ORF">FJU30_26390</name>
</gene>
<evidence type="ECO:0000313" key="3">
    <source>
        <dbReference type="EMBL" id="KAA8994650.1"/>
    </source>
</evidence>
<evidence type="ECO:0000313" key="4">
    <source>
        <dbReference type="Proteomes" id="UP000335415"/>
    </source>
</evidence>
<dbReference type="Proteomes" id="UP000335415">
    <property type="component" value="Unassembled WGS sequence"/>
</dbReference>
<dbReference type="RefSeq" id="WP_150437870.1">
    <property type="nucleotide sequence ID" value="NZ_VYKJ01000028.1"/>
</dbReference>
<protein>
    <recommendedName>
        <fullName evidence="5">Toxin-antitoxin system HicB family antitoxin</fullName>
    </recommendedName>
</protein>
<dbReference type="GO" id="GO:0006355">
    <property type="term" value="P:regulation of DNA-templated transcription"/>
    <property type="evidence" value="ECO:0007669"/>
    <property type="project" value="InterPro"/>
</dbReference>
<dbReference type="InterPro" id="IPR010985">
    <property type="entry name" value="Ribbon_hlx_hlx"/>
</dbReference>
<dbReference type="InterPro" id="IPR013321">
    <property type="entry name" value="Arc_rbn_hlx_hlx"/>
</dbReference>
<reference evidence="2 4" key="1">
    <citation type="submission" date="2019-09" db="EMBL/GenBank/DDBJ databases">
        <authorList>
            <person name="Li Y."/>
        </authorList>
    </citation>
    <scope>NUCLEOTIDE SEQUENCE [LARGE SCALE GENOMIC DNA]</scope>
    <source>
        <strain evidence="2 4">L3-3HA</strain>
    </source>
</reference>
<dbReference type="GO" id="GO:0043565">
    <property type="term" value="F:sequence-specific DNA binding"/>
    <property type="evidence" value="ECO:0007669"/>
    <property type="project" value="UniProtKB-ARBA"/>
</dbReference>
<feature type="region of interest" description="Disordered" evidence="1">
    <location>
        <begin position="1"/>
        <end position="30"/>
    </location>
</feature>
<comment type="caution">
    <text evidence="2">The sequence shown here is derived from an EMBL/GenBank/DDBJ whole genome shotgun (WGS) entry which is preliminary data.</text>
</comment>
<accession>A0A5J5FQ64</accession>
<sequence>MAKKSVLKLTPLTPRPLEVTNTEHPTGSTKPIQIRIDPLMHREIKAFAAEQGKTITAFLLECYQFYRQMNK</sequence>
<dbReference type="SUPFAM" id="SSF47598">
    <property type="entry name" value="Ribbon-helix-helix"/>
    <property type="match status" value="1"/>
</dbReference>
<organism evidence="2 4">
    <name type="scientific">Affinibrenneria salicis</name>
    <dbReference type="NCBI Taxonomy" id="2590031"/>
    <lineage>
        <taxon>Bacteria</taxon>
        <taxon>Pseudomonadati</taxon>
        <taxon>Pseudomonadota</taxon>
        <taxon>Gammaproteobacteria</taxon>
        <taxon>Enterobacterales</taxon>
        <taxon>Pectobacteriaceae</taxon>
        <taxon>Affinibrenneria</taxon>
    </lineage>
</organism>
<name>A0A5J5FQ64_9GAMM</name>
<evidence type="ECO:0008006" key="5">
    <source>
        <dbReference type="Google" id="ProtNLM"/>
    </source>
</evidence>
<dbReference type="OrthoDB" id="6636646at2"/>
<dbReference type="Gene3D" id="1.10.1220.10">
    <property type="entry name" value="Met repressor-like"/>
    <property type="match status" value="1"/>
</dbReference>
<feature type="compositionally biased region" description="Polar residues" evidence="1">
    <location>
        <begin position="19"/>
        <end position="30"/>
    </location>
</feature>